<evidence type="ECO:0000256" key="6">
    <source>
        <dbReference type="ARBA" id="ARBA00022729"/>
    </source>
</evidence>
<dbReference type="SUPFAM" id="SSF55073">
    <property type="entry name" value="Nucleotide cyclase"/>
    <property type="match status" value="1"/>
</dbReference>
<dbReference type="Gene3D" id="3.30.200.20">
    <property type="entry name" value="Phosphorylase Kinase, domain 1"/>
    <property type="match status" value="1"/>
</dbReference>
<evidence type="ECO:0000256" key="8">
    <source>
        <dbReference type="ARBA" id="ARBA00022741"/>
    </source>
</evidence>
<evidence type="ECO:0000256" key="3">
    <source>
        <dbReference type="ARBA" id="ARBA00022527"/>
    </source>
</evidence>
<dbReference type="GO" id="GO:0009190">
    <property type="term" value="P:cyclic nucleotide biosynthetic process"/>
    <property type="evidence" value="ECO:0007669"/>
    <property type="project" value="InterPro"/>
</dbReference>
<dbReference type="InterPro" id="IPR000719">
    <property type="entry name" value="Prot_kinase_dom"/>
</dbReference>
<evidence type="ECO:0000256" key="15">
    <source>
        <dbReference type="ARBA" id="ARBA00047899"/>
    </source>
</evidence>
<keyword evidence="4" id="KW-0808">Transferase</keyword>
<evidence type="ECO:0000259" key="20">
    <source>
        <dbReference type="PROSITE" id="PS50011"/>
    </source>
</evidence>
<accession>A0A3T1CWF2</accession>
<evidence type="ECO:0000256" key="11">
    <source>
        <dbReference type="ARBA" id="ARBA00022989"/>
    </source>
</evidence>
<dbReference type="InterPro" id="IPR001245">
    <property type="entry name" value="Ser-Thr/Tyr_kinase_cat_dom"/>
</dbReference>
<keyword evidence="3" id="KW-0723">Serine/threonine-protein kinase</keyword>
<keyword evidence="6" id="KW-0732">Signal</keyword>
<dbReference type="PANTHER" id="PTHR44329:SF298">
    <property type="entry name" value="MIXED LINEAGE KINASE DOMAIN-LIKE PROTEIN"/>
    <property type="match status" value="1"/>
</dbReference>
<dbReference type="PROSITE" id="PS00108">
    <property type="entry name" value="PROTEIN_KINASE_ST"/>
    <property type="match status" value="2"/>
</dbReference>
<evidence type="ECO:0000256" key="13">
    <source>
        <dbReference type="ARBA" id="ARBA00023170"/>
    </source>
</evidence>
<keyword evidence="14" id="KW-0325">Glycoprotein</keyword>
<sequence length="1663" mass="183202">MSTPTLALVLTLIFAALWSPSLAQPTQVTGSGPQSAGPMFSAWLRAYEAVNPYTNIRYEAVGNQQATLNSPTDDYSVFERFVPHRFEIQYNISQLPFVGLAMVMAYNVPEISSEPQSLVIDGSTLALIMRGEISRWNDPRIVVLNPWATALPDADIQLGLLDDFYLSSCEVLKLACSSFDPVFAAELNATILPEERPYTFTIGFFSRMAPAIEGRMDLVGDSSAARLEWLRGRPYGLTFLDYADVRADNGSTVRYMPMYNRAGALVQPSVDSVRSAMRDFKDQFAAGNLTVDIFDAPGNGSWPLSYMIFFSSSNYFVQDDCSRTARTLELLFWAVTNKLAATVATELQMAPLDPNIKKRMLDRLETIKCNGKQSYRNKFVVGYGAQVSMFSEWVPKWNSLETTIDYYETASREAVDLQINYSGDFGVTINGAESVYSTQSMPDLASVPLVAFAIVPAYNVPALNIPVYNEDGVLVEFERLPLVLDYECIAGIYLGEITMWNDTRILSLNAPRVREALTNASTPIVLVVDNTDSDSNEIITSFLSDKSPHIDRSRRPVFPVPTAINTSSDFAVAQTLVVTPGSFAVCFKYHIFGTSRNGEVQTAIIARQDGTTISATTETLRAAVDEHYHGASSLGANNPLILASGHRSWPAVGIVAMAYRSRTMEDHARASTVADFIYWTQTDPVVRQDAIDKGYVIAIDNVNMSRIILDRLATFVSSEGLSASSIAGCIHSGTVCSNAGTCNANRCICGEDRSGYYCEILKSSGSSSSTLVTVLAIVIPLCLVVGIVSICAIVVFAFIAARKHRESREWEIDYDELEIFNELGSGGFGTVHRAMWKSTEVAVKTVNEERVTRDIMRCFQEEARVMSALRHPNIVTFMAACTKLPRLAIVMEYMPLGSLFDLLHNELVPELPLSLMAKMALQAARGMHYLHSSGIVHRDLKSLNILLDKNWNTKISDFGLTKFKEDIVQNDRAVGSVHWTAPEILSETPNPSYELADVYSFGVVLWETLTREQPYFGLSSAAIAVAVIRDGMRPPLPPIDSTTDILQAGYIGIISECWHQDPTVRPTFLELIPRLTPLVGGGSSTGFGDNSSTTATSSTHDGEMVRRNRDDSWTLPSGASVATSSCASSGKGKGKPAQHPTGVVTVVFTDITRASSLWNFDAEAMRDATMLHNRIIRSEIERYGGYEALIPHGKTTGEGTFCVVFQDAVDAIEWCRDVQRALLVADWPAKLLEHPGACEMTATVSEDVVFRGPRVRMGVHTGIVRDVRHPISRRVEYTGSTISNAIYITSITHGGQILVSDIVSEIIANRPCAGVTSRLLPGGKFSLIKGEPSIHLSELVISGLHGRFFGGVSTDGDSDGEDNGDGSTGSHSSSFRDYIEHGFEHKEDTFLTSANLCRWVIDPLDISMGEQLGVGSYGIVHKGKWKGVDVAVKRFINQRLNERALLDFRTEIAFLSGLHHPNIVLFIGACLDPPNLAIVVEYMPQDLKRLLADTTAKLGWSAKSRLIRTAAIGINYLHSLQPIIVHRDLKPSNMLVDEQNNVKIADFGFARIKEENTTMTRCGTPCWTAPEIIRGEKYDESADVYSFGIIMWQVITRKEPYAGRNFMGVSLDVLEGKRPAIPGDCPPHLRKLLKKCWHDDPTKRPTMEQVLEMFDGRPTDIEA</sequence>
<proteinExistence type="predicted"/>
<comment type="catalytic activity">
    <reaction evidence="16">
        <text>L-seryl-[protein] + ATP = O-phospho-L-seryl-[protein] + ADP + H(+)</text>
        <dbReference type="Rhea" id="RHEA:17989"/>
        <dbReference type="Rhea" id="RHEA-COMP:9863"/>
        <dbReference type="Rhea" id="RHEA-COMP:11604"/>
        <dbReference type="ChEBI" id="CHEBI:15378"/>
        <dbReference type="ChEBI" id="CHEBI:29999"/>
        <dbReference type="ChEBI" id="CHEBI:30616"/>
        <dbReference type="ChEBI" id="CHEBI:83421"/>
        <dbReference type="ChEBI" id="CHEBI:456216"/>
        <dbReference type="EC" id="2.7.11.1"/>
    </reaction>
</comment>
<evidence type="ECO:0000256" key="18">
    <source>
        <dbReference type="SAM" id="MobiDB-lite"/>
    </source>
</evidence>
<dbReference type="FunFam" id="3.30.200.20:FF:000034">
    <property type="entry name" value="Kinase suppressor of Ras 1"/>
    <property type="match status" value="1"/>
</dbReference>
<dbReference type="KEGG" id="vg:80540504"/>
<evidence type="ECO:0000256" key="10">
    <source>
        <dbReference type="ARBA" id="ARBA00022840"/>
    </source>
</evidence>
<evidence type="ECO:0000256" key="12">
    <source>
        <dbReference type="ARBA" id="ARBA00023136"/>
    </source>
</evidence>
<dbReference type="GO" id="GO:0035556">
    <property type="term" value="P:intracellular signal transduction"/>
    <property type="evidence" value="ECO:0007669"/>
    <property type="project" value="InterPro"/>
</dbReference>
<dbReference type="PROSITE" id="PS50011">
    <property type="entry name" value="PROTEIN_KINASE_DOM"/>
    <property type="match status" value="2"/>
</dbReference>
<feature type="transmembrane region" description="Helical" evidence="19">
    <location>
        <begin position="771"/>
        <end position="799"/>
    </location>
</feature>
<dbReference type="GO" id="GO:0016020">
    <property type="term" value="C:membrane"/>
    <property type="evidence" value="ECO:0007669"/>
    <property type="project" value="UniProtKB-SubCell"/>
</dbReference>
<organism evidence="21 22">
    <name type="scientific">Acanthamoeba castellanii medusavirus J1</name>
    <dbReference type="NCBI Taxonomy" id="3114988"/>
    <lineage>
        <taxon>Viruses</taxon>
        <taxon>Varidnaviria</taxon>
        <taxon>Bamfordvirae</taxon>
        <taxon>Nucleocytoviricota</taxon>
        <taxon>Megaviricetes</taxon>
        <taxon>Mamonoviridae</taxon>
        <taxon>Medusavirus</taxon>
        <taxon>Medusavirus medusae</taxon>
    </lineage>
</organism>
<evidence type="ECO:0000256" key="14">
    <source>
        <dbReference type="ARBA" id="ARBA00023180"/>
    </source>
</evidence>
<dbReference type="SMART" id="SM00044">
    <property type="entry name" value="CYCc"/>
    <property type="match status" value="1"/>
</dbReference>
<keyword evidence="10 17" id="KW-0067">ATP-binding</keyword>
<keyword evidence="8 17" id="KW-0547">Nucleotide-binding</keyword>
<evidence type="ECO:0000256" key="17">
    <source>
        <dbReference type="PROSITE-ProRule" id="PRU10141"/>
    </source>
</evidence>
<evidence type="ECO:0000256" key="9">
    <source>
        <dbReference type="ARBA" id="ARBA00022777"/>
    </source>
</evidence>
<evidence type="ECO:0000256" key="1">
    <source>
        <dbReference type="ARBA" id="ARBA00004479"/>
    </source>
</evidence>
<keyword evidence="11 19" id="KW-1133">Transmembrane helix</keyword>
<dbReference type="SMART" id="SM00220">
    <property type="entry name" value="S_TKc"/>
    <property type="match status" value="2"/>
</dbReference>
<keyword evidence="5 19" id="KW-0812">Transmembrane</keyword>
<dbReference type="InterPro" id="IPR001054">
    <property type="entry name" value="A/G_cyclase"/>
</dbReference>
<evidence type="ECO:0000256" key="19">
    <source>
        <dbReference type="SAM" id="Phobius"/>
    </source>
</evidence>
<dbReference type="Proteomes" id="UP001161669">
    <property type="component" value="Segment"/>
</dbReference>
<dbReference type="Gene3D" id="1.10.510.10">
    <property type="entry name" value="Transferase(Phosphotransferase) domain 1"/>
    <property type="match status" value="2"/>
</dbReference>
<keyword evidence="7" id="KW-0677">Repeat</keyword>
<feature type="region of interest" description="Disordered" evidence="18">
    <location>
        <begin position="1082"/>
        <end position="1119"/>
    </location>
</feature>
<dbReference type="Gene3D" id="3.30.70.1230">
    <property type="entry name" value="Nucleotide cyclase"/>
    <property type="match status" value="1"/>
</dbReference>
<evidence type="ECO:0000256" key="7">
    <source>
        <dbReference type="ARBA" id="ARBA00022737"/>
    </source>
</evidence>
<comment type="subcellular location">
    <subcellularLocation>
        <location evidence="1">Membrane</location>
        <topology evidence="1">Single-pass type I membrane protein</topology>
    </subcellularLocation>
</comment>
<dbReference type="InterPro" id="IPR011009">
    <property type="entry name" value="Kinase-like_dom_sf"/>
</dbReference>
<dbReference type="EC" id="2.7.11.1" evidence="2"/>
<dbReference type="InterPro" id="IPR051681">
    <property type="entry name" value="Ser/Thr_Kinases-Pseudokinases"/>
</dbReference>
<feature type="domain" description="Protein kinase" evidence="20">
    <location>
        <begin position="1406"/>
        <end position="1660"/>
    </location>
</feature>
<dbReference type="InterPro" id="IPR029787">
    <property type="entry name" value="Nucleotide_cyclase"/>
</dbReference>
<name>A0A3T1CWF2_9VIRU</name>
<evidence type="ECO:0000313" key="22">
    <source>
        <dbReference type="Proteomes" id="UP001161669"/>
    </source>
</evidence>
<protein>
    <recommendedName>
        <fullName evidence="2">non-specific serine/threonine protein kinase</fullName>
        <ecNumber evidence="2">2.7.11.1</ecNumber>
    </recommendedName>
</protein>
<dbReference type="GO" id="GO:0005524">
    <property type="term" value="F:ATP binding"/>
    <property type="evidence" value="ECO:0007669"/>
    <property type="project" value="UniProtKB-UniRule"/>
</dbReference>
<keyword evidence="13" id="KW-0675">Receptor</keyword>
<dbReference type="PANTHER" id="PTHR44329">
    <property type="entry name" value="SERINE/THREONINE-PROTEIN KINASE TNNI3K-RELATED"/>
    <property type="match status" value="1"/>
</dbReference>
<dbReference type="SUPFAM" id="SSF56112">
    <property type="entry name" value="Protein kinase-like (PK-like)"/>
    <property type="match status" value="2"/>
</dbReference>
<evidence type="ECO:0000256" key="5">
    <source>
        <dbReference type="ARBA" id="ARBA00022692"/>
    </source>
</evidence>
<comment type="catalytic activity">
    <reaction evidence="15">
        <text>L-threonyl-[protein] + ATP = O-phospho-L-threonyl-[protein] + ADP + H(+)</text>
        <dbReference type="Rhea" id="RHEA:46608"/>
        <dbReference type="Rhea" id="RHEA-COMP:11060"/>
        <dbReference type="Rhea" id="RHEA-COMP:11605"/>
        <dbReference type="ChEBI" id="CHEBI:15378"/>
        <dbReference type="ChEBI" id="CHEBI:30013"/>
        <dbReference type="ChEBI" id="CHEBI:30616"/>
        <dbReference type="ChEBI" id="CHEBI:61977"/>
        <dbReference type="ChEBI" id="CHEBI:456216"/>
        <dbReference type="EC" id="2.7.11.1"/>
    </reaction>
</comment>
<dbReference type="FunFam" id="3.30.200.20:FF:000060">
    <property type="entry name" value="Serine/threonine-protein kinase isoform 1"/>
    <property type="match status" value="1"/>
</dbReference>
<dbReference type="Pfam" id="PF07714">
    <property type="entry name" value="PK_Tyr_Ser-Thr"/>
    <property type="match status" value="2"/>
</dbReference>
<evidence type="ECO:0000256" key="4">
    <source>
        <dbReference type="ARBA" id="ARBA00022679"/>
    </source>
</evidence>
<feature type="compositionally biased region" description="Basic and acidic residues" evidence="18">
    <location>
        <begin position="1100"/>
        <end position="1112"/>
    </location>
</feature>
<evidence type="ECO:0000256" key="2">
    <source>
        <dbReference type="ARBA" id="ARBA00012513"/>
    </source>
</evidence>
<dbReference type="CDD" id="cd13999">
    <property type="entry name" value="STKc_MAP3K-like"/>
    <property type="match status" value="2"/>
</dbReference>
<feature type="domain" description="Protein kinase" evidence="20">
    <location>
        <begin position="817"/>
        <end position="1079"/>
    </location>
</feature>
<dbReference type="SUPFAM" id="SSF53850">
    <property type="entry name" value="Periplasmic binding protein-like II"/>
    <property type="match status" value="2"/>
</dbReference>
<feature type="compositionally biased region" description="Polar residues" evidence="18">
    <location>
        <begin position="1086"/>
        <end position="1099"/>
    </location>
</feature>
<feature type="binding site" evidence="17">
    <location>
        <position position="1433"/>
    </location>
    <ligand>
        <name>ATP</name>
        <dbReference type="ChEBI" id="CHEBI:30616"/>
    </ligand>
</feature>
<evidence type="ECO:0000313" key="21">
    <source>
        <dbReference type="EMBL" id="BBI30152.1"/>
    </source>
</evidence>
<dbReference type="EMBL" id="AP018495">
    <property type="protein sequence ID" value="BBI30152.1"/>
    <property type="molecule type" value="Genomic_DNA"/>
</dbReference>
<dbReference type="Pfam" id="PF00211">
    <property type="entry name" value="Guanylate_cyc"/>
    <property type="match status" value="1"/>
</dbReference>
<dbReference type="InterPro" id="IPR017441">
    <property type="entry name" value="Protein_kinase_ATP_BS"/>
</dbReference>
<dbReference type="Gene3D" id="3.40.190.10">
    <property type="entry name" value="Periplasmic binding protein-like II"/>
    <property type="match status" value="4"/>
</dbReference>
<dbReference type="PROSITE" id="PS00107">
    <property type="entry name" value="PROTEIN_KINASE_ATP"/>
    <property type="match status" value="2"/>
</dbReference>
<evidence type="ECO:0000256" key="16">
    <source>
        <dbReference type="ARBA" id="ARBA00048679"/>
    </source>
</evidence>
<dbReference type="GO" id="GO:0004674">
    <property type="term" value="F:protein serine/threonine kinase activity"/>
    <property type="evidence" value="ECO:0007669"/>
    <property type="project" value="UniProtKB-KW"/>
</dbReference>
<keyword evidence="12 19" id="KW-0472">Membrane</keyword>
<feature type="binding site" evidence="17">
    <location>
        <position position="844"/>
    </location>
    <ligand>
        <name>ATP</name>
        <dbReference type="ChEBI" id="CHEBI:30616"/>
    </ligand>
</feature>
<reference evidence="22" key="1">
    <citation type="journal article" date="2019" name="J. Virol.">
        <title>Medusavirus, a novel large DNA virus discovered from hot spring water.</title>
        <authorList>
            <person name="Yoshikawa G."/>
            <person name="Blanc-Mathieu R."/>
            <person name="Song C."/>
            <person name="Kayama Y."/>
            <person name="Mochizuki T."/>
            <person name="Murata K."/>
            <person name="Ogata H."/>
            <person name="Takemura M."/>
        </authorList>
    </citation>
    <scope>NUCLEOTIDE SEQUENCE [LARGE SCALE GENOMIC DNA]</scope>
</reference>
<dbReference type="InterPro" id="IPR008271">
    <property type="entry name" value="Ser/Thr_kinase_AS"/>
</dbReference>
<keyword evidence="22" id="KW-1185">Reference proteome</keyword>
<keyword evidence="9 21" id="KW-0418">Kinase</keyword>